<dbReference type="PANTHER" id="PTHR13647:SF4">
    <property type="entry name" value="INSULIN-LIKE PEPTIDE 1-RELATED"/>
    <property type="match status" value="1"/>
</dbReference>
<dbReference type="Pfam" id="PF00049">
    <property type="entry name" value="Insulin"/>
    <property type="match status" value="1"/>
</dbReference>
<organism evidence="9 10">
    <name type="scientific">Microctonus hyperodae</name>
    <name type="common">Parasitoid wasp</name>
    <dbReference type="NCBI Taxonomy" id="165561"/>
    <lineage>
        <taxon>Eukaryota</taxon>
        <taxon>Metazoa</taxon>
        <taxon>Ecdysozoa</taxon>
        <taxon>Arthropoda</taxon>
        <taxon>Hexapoda</taxon>
        <taxon>Insecta</taxon>
        <taxon>Pterygota</taxon>
        <taxon>Neoptera</taxon>
        <taxon>Endopterygota</taxon>
        <taxon>Hymenoptera</taxon>
        <taxon>Apocrita</taxon>
        <taxon>Ichneumonoidea</taxon>
        <taxon>Braconidae</taxon>
        <taxon>Euphorinae</taxon>
        <taxon>Microctonus</taxon>
    </lineage>
</organism>
<name>A0AA39L3D5_MICHY</name>
<evidence type="ECO:0000256" key="4">
    <source>
        <dbReference type="ARBA" id="ARBA00022729"/>
    </source>
</evidence>
<dbReference type="SMART" id="SM00078">
    <property type="entry name" value="IlGF"/>
    <property type="match status" value="1"/>
</dbReference>
<evidence type="ECO:0000259" key="8">
    <source>
        <dbReference type="SMART" id="SM00078"/>
    </source>
</evidence>
<feature type="domain" description="Insulin-like" evidence="8">
    <location>
        <begin position="44"/>
        <end position="130"/>
    </location>
</feature>
<keyword evidence="10" id="KW-1185">Reference proteome</keyword>
<comment type="caution">
    <text evidence="9">The sequence shown here is derived from an EMBL/GenBank/DDBJ whole genome shotgun (WGS) entry which is preliminary data.</text>
</comment>
<dbReference type="EMBL" id="JAQQBR010000001">
    <property type="protein sequence ID" value="KAK0183432.1"/>
    <property type="molecule type" value="Genomic_DNA"/>
</dbReference>
<feature type="chain" id="PRO_5041338680" description="Insulin-like domain-containing protein" evidence="7">
    <location>
        <begin position="27"/>
        <end position="132"/>
    </location>
</feature>
<feature type="signal peptide" evidence="7">
    <location>
        <begin position="1"/>
        <end position="26"/>
    </location>
</feature>
<dbReference type="PRINTS" id="PR00276">
    <property type="entry name" value="INSULINFAMLY"/>
</dbReference>
<comment type="subunit">
    <text evidence="2">Heterodimer of a B chain and an A chain linked by two disulfide bonds.</text>
</comment>
<dbReference type="Gene3D" id="1.10.100.10">
    <property type="entry name" value="Insulin-like"/>
    <property type="match status" value="1"/>
</dbReference>
<keyword evidence="5" id="KW-1015">Disulfide bond</keyword>
<keyword evidence="4 7" id="KW-0732">Signal</keyword>
<comment type="subcellular location">
    <subcellularLocation>
        <location evidence="6">Secreted</location>
    </subcellularLocation>
</comment>
<reference evidence="9" key="2">
    <citation type="submission" date="2023-03" db="EMBL/GenBank/DDBJ databases">
        <authorList>
            <person name="Inwood S.N."/>
            <person name="Skelly J.G."/>
            <person name="Guhlin J."/>
            <person name="Harrop T.W.R."/>
            <person name="Goldson S.G."/>
            <person name="Dearden P.K."/>
        </authorList>
    </citation>
    <scope>NUCLEOTIDE SEQUENCE</scope>
    <source>
        <strain evidence="9">Lincoln</strain>
        <tissue evidence="9">Whole body</tissue>
    </source>
</reference>
<dbReference type="PANTHER" id="PTHR13647">
    <property type="entry name" value="INSULIN-LIKE PEPTIDE 2-RELATED"/>
    <property type="match status" value="1"/>
</dbReference>
<dbReference type="InterPro" id="IPR036438">
    <property type="entry name" value="Insulin-like_sf"/>
</dbReference>
<evidence type="ECO:0000256" key="3">
    <source>
        <dbReference type="ARBA" id="ARBA00022685"/>
    </source>
</evidence>
<reference evidence="9" key="1">
    <citation type="journal article" date="2023" name="bioRxiv">
        <title>Scaffold-level genome assemblies of two parasitoid biocontrol wasps reveal the parthenogenesis mechanism and an associated novel virus.</title>
        <authorList>
            <person name="Inwood S."/>
            <person name="Skelly J."/>
            <person name="Guhlin J."/>
            <person name="Harrop T."/>
            <person name="Goldson S."/>
            <person name="Dearden P."/>
        </authorList>
    </citation>
    <scope>NUCLEOTIDE SEQUENCE</scope>
    <source>
        <strain evidence="9">Lincoln</strain>
        <tissue evidence="9">Whole body</tissue>
    </source>
</reference>
<dbReference type="InterPro" id="IPR022353">
    <property type="entry name" value="Insulin_CS"/>
</dbReference>
<evidence type="ECO:0000256" key="1">
    <source>
        <dbReference type="ARBA" id="ARBA00009034"/>
    </source>
</evidence>
<dbReference type="InterPro" id="IPR022352">
    <property type="entry name" value="Ins/IGF/rlx"/>
</dbReference>
<keyword evidence="3" id="KW-0165">Cleavage on pair of basic residues</keyword>
<evidence type="ECO:0000256" key="2">
    <source>
        <dbReference type="ARBA" id="ARBA00011207"/>
    </source>
</evidence>
<dbReference type="PROSITE" id="PS00262">
    <property type="entry name" value="INSULIN"/>
    <property type="match status" value="1"/>
</dbReference>
<dbReference type="Proteomes" id="UP001168972">
    <property type="component" value="Unassembled WGS sequence"/>
</dbReference>
<protein>
    <recommendedName>
        <fullName evidence="8">Insulin-like domain-containing protein</fullName>
    </recommendedName>
</protein>
<dbReference type="GO" id="GO:0005576">
    <property type="term" value="C:extracellular region"/>
    <property type="evidence" value="ECO:0007669"/>
    <property type="project" value="UniProtKB-SubCell"/>
</dbReference>
<evidence type="ECO:0000313" key="9">
    <source>
        <dbReference type="EMBL" id="KAK0183432.1"/>
    </source>
</evidence>
<evidence type="ECO:0000313" key="10">
    <source>
        <dbReference type="Proteomes" id="UP001168972"/>
    </source>
</evidence>
<proteinExistence type="inferred from homology"/>
<comment type="similarity">
    <text evidence="1 6">Belongs to the insulin family.</text>
</comment>
<sequence length="132" mass="15044">MSTYKSYAILTLMLVMAFIIIHSTDGQSDIYQFAQKRQQSNVPLKYCGKYLSTTLQFVCNGVYNSMFKKSDREMEIDYPYTYDYPLKSRANANAMMGHFAGGGRFRRASQGVYDECCAKPCSMSELMSYCGN</sequence>
<dbReference type="AlphaFoldDB" id="A0AA39L3D5"/>
<dbReference type="CDD" id="cd04366">
    <property type="entry name" value="IlGF_insulin_bombyxin_like"/>
    <property type="match status" value="1"/>
</dbReference>
<evidence type="ECO:0000256" key="5">
    <source>
        <dbReference type="ARBA" id="ARBA00023157"/>
    </source>
</evidence>
<dbReference type="InterPro" id="IPR016179">
    <property type="entry name" value="Insulin-like"/>
</dbReference>
<gene>
    <name evidence="9" type="ORF">PV327_001475</name>
</gene>
<evidence type="ECO:0000256" key="6">
    <source>
        <dbReference type="RuleBase" id="RU000406"/>
    </source>
</evidence>
<accession>A0AA39L3D5</accession>
<evidence type="ECO:0000256" key="7">
    <source>
        <dbReference type="SAM" id="SignalP"/>
    </source>
</evidence>
<dbReference type="SUPFAM" id="SSF56994">
    <property type="entry name" value="Insulin-like"/>
    <property type="match status" value="1"/>
</dbReference>
<dbReference type="GO" id="GO:0005179">
    <property type="term" value="F:hormone activity"/>
    <property type="evidence" value="ECO:0007669"/>
    <property type="project" value="InterPro"/>
</dbReference>
<keyword evidence="6" id="KW-0964">Secreted</keyword>